<dbReference type="GO" id="GO:0031929">
    <property type="term" value="P:TOR signaling"/>
    <property type="evidence" value="ECO:0007669"/>
    <property type="project" value="InterPro"/>
</dbReference>
<dbReference type="Proteomes" id="UP000799118">
    <property type="component" value="Unassembled WGS sequence"/>
</dbReference>
<dbReference type="GO" id="GO:0009267">
    <property type="term" value="P:cellular response to starvation"/>
    <property type="evidence" value="ECO:0007669"/>
    <property type="project" value="TreeGrafter"/>
</dbReference>
<organism evidence="1 2">
    <name type="scientific">Gymnopus androsaceus JB14</name>
    <dbReference type="NCBI Taxonomy" id="1447944"/>
    <lineage>
        <taxon>Eukaryota</taxon>
        <taxon>Fungi</taxon>
        <taxon>Dikarya</taxon>
        <taxon>Basidiomycota</taxon>
        <taxon>Agaricomycotina</taxon>
        <taxon>Agaricomycetes</taxon>
        <taxon>Agaricomycetidae</taxon>
        <taxon>Agaricales</taxon>
        <taxon>Marasmiineae</taxon>
        <taxon>Omphalotaceae</taxon>
        <taxon>Gymnopus</taxon>
    </lineage>
</organism>
<dbReference type="GO" id="GO:0005737">
    <property type="term" value="C:cytoplasm"/>
    <property type="evidence" value="ECO:0007669"/>
    <property type="project" value="TreeGrafter"/>
</dbReference>
<dbReference type="PRINTS" id="PR01547">
    <property type="entry name" value="YEAST176DUF"/>
</dbReference>
<proteinExistence type="predicted"/>
<dbReference type="PANTHER" id="PTHR12848:SF16">
    <property type="entry name" value="REGULATORY-ASSOCIATED PROTEIN OF MTOR"/>
    <property type="match status" value="1"/>
</dbReference>
<sequence>MLHSRFSEPLNPAILKASSLIVWIISSKRSLRDLKIAISRARGPWSISAVSNTIAWTTFTPEMFARLYCSDLLIVSLFQNFLLAEHLMKGYNCTPHTAPPLPTTNTYLLWATWDLALDACIKQLPEMLASNKIQQQQQNFDIQKVPPYQYVPSRFFADQLTAFKVWISRGGSALTR</sequence>
<dbReference type="GO" id="GO:0031931">
    <property type="term" value="C:TORC1 complex"/>
    <property type="evidence" value="ECO:0007669"/>
    <property type="project" value="InterPro"/>
</dbReference>
<dbReference type="EMBL" id="ML770034">
    <property type="protein sequence ID" value="KAE9385079.1"/>
    <property type="molecule type" value="Genomic_DNA"/>
</dbReference>
<gene>
    <name evidence="1" type="ORF">BT96DRAFT_1007395</name>
</gene>
<dbReference type="GO" id="GO:0030307">
    <property type="term" value="P:positive regulation of cell growth"/>
    <property type="evidence" value="ECO:0007669"/>
    <property type="project" value="TreeGrafter"/>
</dbReference>
<dbReference type="GO" id="GO:0071230">
    <property type="term" value="P:cellular response to amino acid stimulus"/>
    <property type="evidence" value="ECO:0007669"/>
    <property type="project" value="TreeGrafter"/>
</dbReference>
<dbReference type="GO" id="GO:0010506">
    <property type="term" value="P:regulation of autophagy"/>
    <property type="evidence" value="ECO:0007669"/>
    <property type="project" value="TreeGrafter"/>
</dbReference>
<protein>
    <submittedName>
        <fullName evidence="1">Uncharacterized protein</fullName>
    </submittedName>
</protein>
<name>A0A6A4GHH9_9AGAR</name>
<accession>A0A6A4GHH9</accession>
<evidence type="ECO:0000313" key="2">
    <source>
        <dbReference type="Proteomes" id="UP000799118"/>
    </source>
</evidence>
<dbReference type="PANTHER" id="PTHR12848">
    <property type="entry name" value="REGULATORY-ASSOCIATED PROTEIN OF MTOR"/>
    <property type="match status" value="1"/>
</dbReference>
<dbReference type="InterPro" id="IPR004083">
    <property type="entry name" value="Raptor"/>
</dbReference>
<evidence type="ECO:0000313" key="1">
    <source>
        <dbReference type="EMBL" id="KAE9385079.1"/>
    </source>
</evidence>
<dbReference type="GO" id="GO:0030674">
    <property type="term" value="F:protein-macromolecule adaptor activity"/>
    <property type="evidence" value="ECO:0007669"/>
    <property type="project" value="TreeGrafter"/>
</dbReference>
<dbReference type="AlphaFoldDB" id="A0A6A4GHH9"/>
<reference evidence="1" key="1">
    <citation type="journal article" date="2019" name="Environ. Microbiol.">
        <title>Fungal ecological strategies reflected in gene transcription - a case study of two litter decomposers.</title>
        <authorList>
            <person name="Barbi F."/>
            <person name="Kohler A."/>
            <person name="Barry K."/>
            <person name="Baskaran P."/>
            <person name="Daum C."/>
            <person name="Fauchery L."/>
            <person name="Ihrmark K."/>
            <person name="Kuo A."/>
            <person name="LaButti K."/>
            <person name="Lipzen A."/>
            <person name="Morin E."/>
            <person name="Grigoriev I.V."/>
            <person name="Henrissat B."/>
            <person name="Lindahl B."/>
            <person name="Martin F."/>
        </authorList>
    </citation>
    <scope>NUCLEOTIDE SEQUENCE</scope>
    <source>
        <strain evidence="1">JB14</strain>
    </source>
</reference>
<dbReference type="OrthoDB" id="10262360at2759"/>
<keyword evidence="2" id="KW-1185">Reference proteome</keyword>